<accession>A0A1Q9DHE7</accession>
<proteinExistence type="predicted"/>
<dbReference type="InterPro" id="IPR038081">
    <property type="entry name" value="CalX-like_sf"/>
</dbReference>
<protein>
    <submittedName>
        <fullName evidence="7">Dehydrogenase/reductase SDR family member 1</fullName>
    </submittedName>
</protein>
<dbReference type="PANTHER" id="PTHR44147">
    <property type="entry name" value="DEHYDROGENASE/REDUCTASE SDR FAMILY MEMBER 1"/>
    <property type="match status" value="1"/>
</dbReference>
<keyword evidence="8" id="KW-1185">Reference proteome</keyword>
<feature type="region of interest" description="Disordered" evidence="4">
    <location>
        <begin position="1"/>
        <end position="33"/>
    </location>
</feature>
<keyword evidence="5" id="KW-0472">Membrane</keyword>
<dbReference type="Pfam" id="PF03160">
    <property type="entry name" value="Calx-beta"/>
    <property type="match status" value="1"/>
</dbReference>
<dbReference type="InterPro" id="IPR003644">
    <property type="entry name" value="Calx_beta"/>
</dbReference>
<keyword evidence="3" id="KW-0106">Calcium</keyword>
<evidence type="ECO:0000313" key="8">
    <source>
        <dbReference type="Proteomes" id="UP000186817"/>
    </source>
</evidence>
<dbReference type="Pfam" id="PF00106">
    <property type="entry name" value="adh_short"/>
    <property type="match status" value="1"/>
</dbReference>
<dbReference type="OrthoDB" id="440096at2759"/>
<keyword evidence="2" id="KW-0677">Repeat</keyword>
<keyword evidence="5" id="KW-0812">Transmembrane</keyword>
<evidence type="ECO:0000259" key="6">
    <source>
        <dbReference type="Pfam" id="PF03160"/>
    </source>
</evidence>
<reference evidence="7 8" key="1">
    <citation type="submission" date="2016-02" db="EMBL/GenBank/DDBJ databases">
        <title>Genome analysis of coral dinoflagellate symbionts highlights evolutionary adaptations to a symbiotic lifestyle.</title>
        <authorList>
            <person name="Aranda M."/>
            <person name="Li Y."/>
            <person name="Liew Y.J."/>
            <person name="Baumgarten S."/>
            <person name="Simakov O."/>
            <person name="Wilson M."/>
            <person name="Piel J."/>
            <person name="Ashoor H."/>
            <person name="Bougouffa S."/>
            <person name="Bajic V.B."/>
            <person name="Ryu T."/>
            <person name="Ravasi T."/>
            <person name="Bayer T."/>
            <person name="Micklem G."/>
            <person name="Kim H."/>
            <person name="Bhak J."/>
            <person name="Lajeunesse T.C."/>
            <person name="Voolstra C.R."/>
        </authorList>
    </citation>
    <scope>NUCLEOTIDE SEQUENCE [LARGE SCALE GENOMIC DNA]</scope>
    <source>
        <strain evidence="7 8">CCMP2467</strain>
    </source>
</reference>
<dbReference type="InterPro" id="IPR002347">
    <property type="entry name" value="SDR_fam"/>
</dbReference>
<dbReference type="GO" id="GO:0016020">
    <property type="term" value="C:membrane"/>
    <property type="evidence" value="ECO:0007669"/>
    <property type="project" value="InterPro"/>
</dbReference>
<feature type="transmembrane region" description="Helical" evidence="5">
    <location>
        <begin position="403"/>
        <end position="421"/>
    </location>
</feature>
<dbReference type="SUPFAM" id="SSF141072">
    <property type="entry name" value="CalX-like"/>
    <property type="match status" value="1"/>
</dbReference>
<evidence type="ECO:0000256" key="5">
    <source>
        <dbReference type="SAM" id="Phobius"/>
    </source>
</evidence>
<dbReference type="GO" id="GO:0007154">
    <property type="term" value="P:cell communication"/>
    <property type="evidence" value="ECO:0007669"/>
    <property type="project" value="InterPro"/>
</dbReference>
<dbReference type="EMBL" id="LSRX01000536">
    <property type="protein sequence ID" value="OLP94587.1"/>
    <property type="molecule type" value="Genomic_DNA"/>
</dbReference>
<sequence length="887" mass="95768">MAGQGYMPLTGTELATPLSSPREEPPGQSSEDIAEDWLLKVASDTEVARLLGRLAHARPGILDRVVALEKNIVATQQARPAVTAPVESTRGTGILGSGGGAAPSAEKPSAEKAAGGAAGKRPAPTMQFSAFVYVADEEEGVAKLDVLRLGDQSRESRVKWITTDASGKASQIFEHAEGTLHFGPGDGAKQILVHLQRNDNWSSILDFGVMLKEDGLVNAQLGRYGSSTRVKVVDKDAFPSNEFSDIGHFEEEPPFEAMTHHSLVRAVRDFCWLNFTSNEKVRWGTIKQILLDTYTNLFKLATLYLRVYFLDHILKTDVDESSLWLIQDRYESLYLYMAALIVPFGISHLLHYLKLGWGIPGTTTTWIQSALLRRYLNYSTASQNLTKPAQDGYCNILALIEKLGNVAVMIFFQFTAPAVFGKPFRPMSIAVVMVLPLAAAAMSLVSGFPVRSFHHSAASPRFARAAPSPILCRAQEDGERAQRRRNSLEYLLGLLLTPWAAAAGGIGAGASAARRLRGKTAVVTGASRGIGKGIAVALGEAGAKVFVTGRRKSAVEATAALATRAGGEGVAVLCDHAVDEQVKVAFTQIQEQTGGKLDILVNNAFQDPAQRDSKSDELLGKGAKFFELPLQVWDDVHRVGLRSHYVASYYAAPLLLNAASDDWRPLVCVTSAPAAVTYYYATAYGVAKAGSDRLVRDLQVELGPLGIDCVSIWPGVVYTEFVQSLYEKGDVERINRVTGGRDPNMVCESPLLTGRVIGRLAEEPGIRKPPLLSSGGLTSRVCVVAEGARDLGLRDGGLPGTVAAELYGPDREPAASIRSLGYLLPAFLPDKLPPSLRWLVEPGGPLASKDIRVPFDLMAQDPRTEDPRKQDLKDFAKVLTNTVSVPD</sequence>
<dbReference type="InterPro" id="IPR036291">
    <property type="entry name" value="NAD(P)-bd_dom_sf"/>
</dbReference>
<feature type="region of interest" description="Disordered" evidence="4">
    <location>
        <begin position="83"/>
        <end position="121"/>
    </location>
</feature>
<dbReference type="InterPro" id="IPR020904">
    <property type="entry name" value="Sc_DH/Rdtase_CS"/>
</dbReference>
<dbReference type="PRINTS" id="PR00081">
    <property type="entry name" value="GDHRDH"/>
</dbReference>
<dbReference type="Gene3D" id="2.60.40.2030">
    <property type="match status" value="1"/>
</dbReference>
<gene>
    <name evidence="7" type="primary">Dhrs1</name>
    <name evidence="7" type="ORF">AK812_SmicGene23365</name>
</gene>
<evidence type="ECO:0000256" key="3">
    <source>
        <dbReference type="ARBA" id="ARBA00022837"/>
    </source>
</evidence>
<evidence type="ECO:0000256" key="4">
    <source>
        <dbReference type="SAM" id="MobiDB-lite"/>
    </source>
</evidence>
<name>A0A1Q9DHE7_SYMMI</name>
<dbReference type="SUPFAM" id="SSF51735">
    <property type="entry name" value="NAD(P)-binding Rossmann-fold domains"/>
    <property type="match status" value="1"/>
</dbReference>
<keyword evidence="1" id="KW-0732">Signal</keyword>
<feature type="compositionally biased region" description="Low complexity" evidence="4">
    <location>
        <begin position="102"/>
        <end position="121"/>
    </location>
</feature>
<evidence type="ECO:0000256" key="2">
    <source>
        <dbReference type="ARBA" id="ARBA00022737"/>
    </source>
</evidence>
<comment type="caution">
    <text evidence="7">The sequence shown here is derived from an EMBL/GenBank/DDBJ whole genome shotgun (WGS) entry which is preliminary data.</text>
</comment>
<feature type="transmembrane region" description="Helical" evidence="5">
    <location>
        <begin position="333"/>
        <end position="353"/>
    </location>
</feature>
<evidence type="ECO:0000256" key="1">
    <source>
        <dbReference type="ARBA" id="ARBA00022729"/>
    </source>
</evidence>
<evidence type="ECO:0000313" key="7">
    <source>
        <dbReference type="EMBL" id="OLP94587.1"/>
    </source>
</evidence>
<dbReference type="AlphaFoldDB" id="A0A1Q9DHE7"/>
<feature type="transmembrane region" description="Helical" evidence="5">
    <location>
        <begin position="427"/>
        <end position="450"/>
    </location>
</feature>
<dbReference type="Gene3D" id="3.40.50.720">
    <property type="entry name" value="NAD(P)-binding Rossmann-like Domain"/>
    <property type="match status" value="1"/>
</dbReference>
<feature type="transmembrane region" description="Helical" evidence="5">
    <location>
        <begin position="490"/>
        <end position="510"/>
    </location>
</feature>
<organism evidence="7 8">
    <name type="scientific">Symbiodinium microadriaticum</name>
    <name type="common">Dinoflagellate</name>
    <name type="synonym">Zooxanthella microadriatica</name>
    <dbReference type="NCBI Taxonomy" id="2951"/>
    <lineage>
        <taxon>Eukaryota</taxon>
        <taxon>Sar</taxon>
        <taxon>Alveolata</taxon>
        <taxon>Dinophyceae</taxon>
        <taxon>Suessiales</taxon>
        <taxon>Symbiodiniaceae</taxon>
        <taxon>Symbiodinium</taxon>
    </lineage>
</organism>
<dbReference type="PROSITE" id="PS00061">
    <property type="entry name" value="ADH_SHORT"/>
    <property type="match status" value="1"/>
</dbReference>
<keyword evidence="5" id="KW-1133">Transmembrane helix</keyword>
<dbReference type="PANTHER" id="PTHR44147:SF2">
    <property type="entry name" value="DEHYDROGENASE_REDUCTASE SDR FAMILY MEMBER 1"/>
    <property type="match status" value="1"/>
</dbReference>
<feature type="domain" description="Calx-beta" evidence="6">
    <location>
        <begin position="123"/>
        <end position="235"/>
    </location>
</feature>
<dbReference type="Proteomes" id="UP000186817">
    <property type="component" value="Unassembled WGS sequence"/>
</dbReference>